<dbReference type="SUPFAM" id="SSF52980">
    <property type="entry name" value="Restriction endonuclease-like"/>
    <property type="match status" value="1"/>
</dbReference>
<dbReference type="Proteomes" id="UP000019155">
    <property type="component" value="Unassembled WGS sequence"/>
</dbReference>
<accession>W4ND91</accession>
<dbReference type="EMBL" id="AZMV01000001">
    <property type="protein sequence ID" value="ETY72426.1"/>
    <property type="molecule type" value="Genomic_DNA"/>
</dbReference>
<name>W4ND91_9BIFI</name>
<sequence>MNGNEAYKPMQRIALSQTQRQALHECKAFGVRHPVRHETALAIWGIEQPSGNGHCRSRAMRSDRDEIIGYPEYPPSDYGYAEDRISAETWNDPTDTMAGNALIHVVLCNRNDRRVRKNIRMHVWKGLESKHVLVIDGVQVLAPAPTWALMAGPLDIGELVMIAESMIRHRRLTLNELQEFVDTAQIPYRSKCLDALALVREGSDSPKETEMRLVLERYGLPSMMINHTVSDVLFGNGAMATLDLADPARKFGLEYDGDHHRTDKWQWRRDRDKRTRLASAGWVVLVATQLDLSDELHRAAFAMNVAHALSNIDGQPITVNTPMPWNELARRRRKMARPRRARKRCR</sequence>
<gene>
    <name evidence="1" type="ORF">BMOU_0448</name>
</gene>
<dbReference type="PATRIC" id="fig|1435051.3.peg.440"/>
<proteinExistence type="predicted"/>
<reference evidence="1 2" key="1">
    <citation type="journal article" date="2014" name="Genome Announc.">
        <title>The Genome Sequence of Bifidobacterium moukalabense DSM 27321 Highlights the Close Phylogenetic Relatedness with the Bifidobacterium dentium Taxon.</title>
        <authorList>
            <person name="Lugli G.A."/>
            <person name="Duranti S."/>
            <person name="Milani C."/>
            <person name="Turroni F."/>
            <person name="Viappiani A."/>
            <person name="Mangifesta M."/>
            <person name="van Sinderen D."/>
            <person name="Ventura M."/>
        </authorList>
    </citation>
    <scope>NUCLEOTIDE SEQUENCE [LARGE SCALE GENOMIC DNA]</scope>
    <source>
        <strain evidence="1 2">DSM 27321</strain>
    </source>
</reference>
<protein>
    <recommendedName>
        <fullName evidence="3">DUF559 domain-containing protein</fullName>
    </recommendedName>
</protein>
<dbReference type="InterPro" id="IPR011335">
    <property type="entry name" value="Restrct_endonuc-II-like"/>
</dbReference>
<evidence type="ECO:0008006" key="3">
    <source>
        <dbReference type="Google" id="ProtNLM"/>
    </source>
</evidence>
<dbReference type="AlphaFoldDB" id="W4ND91"/>
<keyword evidence="2" id="KW-1185">Reference proteome</keyword>
<comment type="caution">
    <text evidence="1">The sequence shown here is derived from an EMBL/GenBank/DDBJ whole genome shotgun (WGS) entry which is preliminary data.</text>
</comment>
<dbReference type="eggNOG" id="COG2852">
    <property type="taxonomic scope" value="Bacteria"/>
</dbReference>
<dbReference type="STRING" id="1435051.BMOU_0448"/>
<evidence type="ECO:0000313" key="2">
    <source>
        <dbReference type="Proteomes" id="UP000019155"/>
    </source>
</evidence>
<organism evidence="1 2">
    <name type="scientific">Bifidobacterium moukalabense DSM 27321</name>
    <dbReference type="NCBI Taxonomy" id="1435051"/>
    <lineage>
        <taxon>Bacteria</taxon>
        <taxon>Bacillati</taxon>
        <taxon>Actinomycetota</taxon>
        <taxon>Actinomycetes</taxon>
        <taxon>Bifidobacteriales</taxon>
        <taxon>Bifidobacteriaceae</taxon>
        <taxon>Bifidobacterium</taxon>
    </lineage>
</organism>
<evidence type="ECO:0000313" key="1">
    <source>
        <dbReference type="EMBL" id="ETY72426.1"/>
    </source>
</evidence>
<dbReference type="Gene3D" id="3.40.960.10">
    <property type="entry name" value="VSR Endonuclease"/>
    <property type="match status" value="1"/>
</dbReference>